<feature type="region of interest" description="Disordered" evidence="5">
    <location>
        <begin position="1280"/>
        <end position="1454"/>
    </location>
</feature>
<dbReference type="SMART" id="SM00388">
    <property type="entry name" value="HisKA"/>
    <property type="match status" value="1"/>
</dbReference>
<dbReference type="SUPFAM" id="SSF52172">
    <property type="entry name" value="CheY-like"/>
    <property type="match status" value="1"/>
</dbReference>
<dbReference type="SUPFAM" id="SSF55785">
    <property type="entry name" value="PYP-like sensor domain (PAS domain)"/>
    <property type="match status" value="1"/>
</dbReference>
<feature type="region of interest" description="Disordered" evidence="5">
    <location>
        <begin position="279"/>
        <end position="360"/>
    </location>
</feature>
<dbReference type="InterPro" id="IPR004358">
    <property type="entry name" value="Sig_transdc_His_kin-like_C"/>
</dbReference>
<dbReference type="SMART" id="SM00387">
    <property type="entry name" value="HATPase_c"/>
    <property type="match status" value="1"/>
</dbReference>
<keyword evidence="4" id="KW-0175">Coiled coil</keyword>
<dbReference type="PRINTS" id="PR00344">
    <property type="entry name" value="BCTRLSENSOR"/>
</dbReference>
<feature type="region of interest" description="Disordered" evidence="5">
    <location>
        <begin position="178"/>
        <end position="218"/>
    </location>
</feature>
<dbReference type="InterPro" id="IPR035965">
    <property type="entry name" value="PAS-like_dom_sf"/>
</dbReference>
<organism evidence="8 9">
    <name type="scientific">Glarea lozoyensis (strain ATCC 20868 / MF5171)</name>
    <dbReference type="NCBI Taxonomy" id="1116229"/>
    <lineage>
        <taxon>Eukaryota</taxon>
        <taxon>Fungi</taxon>
        <taxon>Dikarya</taxon>
        <taxon>Ascomycota</taxon>
        <taxon>Pezizomycotina</taxon>
        <taxon>Leotiomycetes</taxon>
        <taxon>Helotiales</taxon>
        <taxon>Helotiaceae</taxon>
        <taxon>Glarea</taxon>
    </lineage>
</organism>
<evidence type="ECO:0000259" key="6">
    <source>
        <dbReference type="PROSITE" id="PS50109"/>
    </source>
</evidence>
<dbReference type="InterPro" id="IPR036890">
    <property type="entry name" value="HATPase_C_sf"/>
</dbReference>
<gene>
    <name evidence="8" type="ORF">GLAREA_05376</name>
</gene>
<feature type="compositionally biased region" description="Basic and acidic residues" evidence="5">
    <location>
        <begin position="1321"/>
        <end position="1344"/>
    </location>
</feature>
<feature type="compositionally biased region" description="Basic and acidic residues" evidence="5">
    <location>
        <begin position="1371"/>
        <end position="1395"/>
    </location>
</feature>
<keyword evidence="8" id="KW-0418">Kinase</keyword>
<dbReference type="SMART" id="SM00448">
    <property type="entry name" value="REC"/>
    <property type="match status" value="1"/>
</dbReference>
<dbReference type="InterPro" id="IPR036097">
    <property type="entry name" value="HisK_dim/P_sf"/>
</dbReference>
<dbReference type="InterPro" id="IPR003594">
    <property type="entry name" value="HATPase_dom"/>
</dbReference>
<keyword evidence="2" id="KW-0902">Two-component regulatory system</keyword>
<keyword evidence="8" id="KW-0413">Isomerase</keyword>
<evidence type="ECO:0000256" key="2">
    <source>
        <dbReference type="ARBA" id="ARBA00023012"/>
    </source>
</evidence>
<dbReference type="InterPro" id="IPR003661">
    <property type="entry name" value="HisK_dim/P_dom"/>
</dbReference>
<dbReference type="Gene3D" id="1.10.287.130">
    <property type="match status" value="1"/>
</dbReference>
<proteinExistence type="predicted"/>
<keyword evidence="1 3" id="KW-0597">Phosphoprotein</keyword>
<evidence type="ECO:0000313" key="8">
    <source>
        <dbReference type="EMBL" id="EPE36038.1"/>
    </source>
</evidence>
<feature type="domain" description="Histidine kinase" evidence="6">
    <location>
        <begin position="807"/>
        <end position="1030"/>
    </location>
</feature>
<evidence type="ECO:0000256" key="4">
    <source>
        <dbReference type="SAM" id="Coils"/>
    </source>
</evidence>
<dbReference type="InterPro" id="IPR011006">
    <property type="entry name" value="CheY-like_superfamily"/>
</dbReference>
<dbReference type="FunFam" id="1.10.287.130:FF:000050">
    <property type="entry name" value="Related to histidine kinase"/>
    <property type="match status" value="1"/>
</dbReference>
<dbReference type="EMBL" id="KE145353">
    <property type="protein sequence ID" value="EPE36038.1"/>
    <property type="molecule type" value="Genomic_DNA"/>
</dbReference>
<evidence type="ECO:0000256" key="3">
    <source>
        <dbReference type="PROSITE-ProRule" id="PRU00169"/>
    </source>
</evidence>
<feature type="coiled-coil region" evidence="4">
    <location>
        <begin position="770"/>
        <end position="797"/>
    </location>
</feature>
<evidence type="ECO:0000256" key="5">
    <source>
        <dbReference type="SAM" id="MobiDB-lite"/>
    </source>
</evidence>
<reference evidence="8 9" key="1">
    <citation type="journal article" date="2013" name="BMC Genomics">
        <title>Genomics-driven discovery of the pneumocandin biosynthetic gene cluster in the fungus Glarea lozoyensis.</title>
        <authorList>
            <person name="Chen L."/>
            <person name="Yue Q."/>
            <person name="Zhang X."/>
            <person name="Xiang M."/>
            <person name="Wang C."/>
            <person name="Li S."/>
            <person name="Che Y."/>
            <person name="Ortiz-Lopez F.J."/>
            <person name="Bills G.F."/>
            <person name="Liu X."/>
            <person name="An Z."/>
        </authorList>
    </citation>
    <scope>NUCLEOTIDE SEQUENCE [LARGE SCALE GENOMIC DNA]</scope>
    <source>
        <strain evidence="9">ATCC 20868 / MF5171</strain>
    </source>
</reference>
<dbReference type="HOGENOM" id="CLU_000445_114_5_1"/>
<dbReference type="Pfam" id="PF00512">
    <property type="entry name" value="HisKA"/>
    <property type="match status" value="1"/>
</dbReference>
<feature type="compositionally biased region" description="Low complexity" evidence="5">
    <location>
        <begin position="298"/>
        <end position="335"/>
    </location>
</feature>
<dbReference type="SUPFAM" id="SSF47384">
    <property type="entry name" value="Homodimeric domain of signal transducing histidine kinase"/>
    <property type="match status" value="1"/>
</dbReference>
<dbReference type="InterPro" id="IPR013655">
    <property type="entry name" value="PAS_fold_3"/>
</dbReference>
<dbReference type="SMART" id="SM00086">
    <property type="entry name" value="PAC"/>
    <property type="match status" value="1"/>
</dbReference>
<dbReference type="InterPro" id="IPR001610">
    <property type="entry name" value="PAC"/>
</dbReference>
<dbReference type="PANTHER" id="PTHR45339:SF1">
    <property type="entry name" value="HYBRID SIGNAL TRANSDUCTION HISTIDINE KINASE J"/>
    <property type="match status" value="1"/>
</dbReference>
<dbReference type="CDD" id="cd00130">
    <property type="entry name" value="PAS"/>
    <property type="match status" value="1"/>
</dbReference>
<keyword evidence="8" id="KW-0808">Transferase</keyword>
<dbReference type="Pfam" id="PF02518">
    <property type="entry name" value="HATPase_c"/>
    <property type="match status" value="1"/>
</dbReference>
<dbReference type="eggNOG" id="KOG0519">
    <property type="taxonomic scope" value="Eukaryota"/>
</dbReference>
<dbReference type="PANTHER" id="PTHR45339">
    <property type="entry name" value="HYBRID SIGNAL TRANSDUCTION HISTIDINE KINASE J"/>
    <property type="match status" value="1"/>
</dbReference>
<dbReference type="Proteomes" id="UP000016922">
    <property type="component" value="Unassembled WGS sequence"/>
</dbReference>
<dbReference type="Gene3D" id="3.30.450.20">
    <property type="entry name" value="PAS domain"/>
    <property type="match status" value="2"/>
</dbReference>
<dbReference type="GO" id="GO:0000155">
    <property type="term" value="F:phosphorelay sensor kinase activity"/>
    <property type="evidence" value="ECO:0007669"/>
    <property type="project" value="InterPro"/>
</dbReference>
<dbReference type="Gene3D" id="3.40.50.2300">
    <property type="match status" value="1"/>
</dbReference>
<dbReference type="Gene3D" id="3.30.565.10">
    <property type="entry name" value="Histidine kinase-like ATPase, C-terminal domain"/>
    <property type="match status" value="1"/>
</dbReference>
<feature type="compositionally biased region" description="Low complexity" evidence="5">
    <location>
        <begin position="351"/>
        <end position="360"/>
    </location>
</feature>
<feature type="region of interest" description="Disordered" evidence="5">
    <location>
        <begin position="1"/>
        <end position="51"/>
    </location>
</feature>
<dbReference type="PROSITE" id="PS50109">
    <property type="entry name" value="HIS_KIN"/>
    <property type="match status" value="1"/>
</dbReference>
<name>S3ECK5_GLAL2</name>
<dbReference type="NCBIfam" id="TIGR00229">
    <property type="entry name" value="sensory_box"/>
    <property type="match status" value="1"/>
</dbReference>
<dbReference type="Pfam" id="PF08447">
    <property type="entry name" value="PAS_3"/>
    <property type="match status" value="1"/>
</dbReference>
<dbReference type="SUPFAM" id="SSF55874">
    <property type="entry name" value="ATPase domain of HSP90 chaperone/DNA topoisomerase II/histidine kinase"/>
    <property type="match status" value="1"/>
</dbReference>
<evidence type="ECO:0000313" key="9">
    <source>
        <dbReference type="Proteomes" id="UP000016922"/>
    </source>
</evidence>
<dbReference type="GO" id="GO:0016853">
    <property type="term" value="F:isomerase activity"/>
    <property type="evidence" value="ECO:0007669"/>
    <property type="project" value="UniProtKB-KW"/>
</dbReference>
<dbReference type="RefSeq" id="XP_008076856.1">
    <property type="nucleotide sequence ID" value="XM_008078665.1"/>
</dbReference>
<dbReference type="FunFam" id="3.30.450.20:FF:000099">
    <property type="entry name" value="Sensory box sensor histidine kinase"/>
    <property type="match status" value="1"/>
</dbReference>
<feature type="domain" description="Response regulatory" evidence="7">
    <location>
        <begin position="1108"/>
        <end position="1236"/>
    </location>
</feature>
<dbReference type="OrthoDB" id="60033at2759"/>
<dbReference type="InterPro" id="IPR000014">
    <property type="entry name" value="PAS"/>
</dbReference>
<accession>S3ECK5</accession>
<dbReference type="PROSITE" id="PS50110">
    <property type="entry name" value="RESPONSE_REGULATORY"/>
    <property type="match status" value="1"/>
</dbReference>
<dbReference type="GeneID" id="19464430"/>
<evidence type="ECO:0000256" key="1">
    <source>
        <dbReference type="ARBA" id="ARBA00022553"/>
    </source>
</evidence>
<feature type="compositionally biased region" description="Basic and acidic residues" evidence="5">
    <location>
        <begin position="18"/>
        <end position="30"/>
    </location>
</feature>
<protein>
    <submittedName>
        <fullName evidence="8">ATPase of HSP90 chaperone/DNA topoisomerase II/histidine kinase</fullName>
    </submittedName>
</protein>
<feature type="modified residue" description="4-aspartylphosphate" evidence="3">
    <location>
        <position position="1165"/>
    </location>
</feature>
<dbReference type="Pfam" id="PF00072">
    <property type="entry name" value="Response_reg"/>
    <property type="match status" value="1"/>
</dbReference>
<dbReference type="CDD" id="cd16922">
    <property type="entry name" value="HATPase_EvgS-ArcB-TorS-like"/>
    <property type="match status" value="1"/>
</dbReference>
<dbReference type="KEGG" id="glz:GLAREA_05376"/>
<dbReference type="InterPro" id="IPR005467">
    <property type="entry name" value="His_kinase_dom"/>
</dbReference>
<feature type="region of interest" description="Disordered" evidence="5">
    <location>
        <begin position="126"/>
        <end position="145"/>
    </location>
</feature>
<evidence type="ECO:0000259" key="7">
    <source>
        <dbReference type="PROSITE" id="PS50110"/>
    </source>
</evidence>
<keyword evidence="9" id="KW-1185">Reference proteome</keyword>
<dbReference type="FunFam" id="3.30.565.10:FF:000010">
    <property type="entry name" value="Sensor histidine kinase RcsC"/>
    <property type="match status" value="1"/>
</dbReference>
<dbReference type="OMA" id="EIEKWFG"/>
<dbReference type="InterPro" id="IPR001789">
    <property type="entry name" value="Sig_transdc_resp-reg_receiver"/>
</dbReference>
<dbReference type="CDD" id="cd17546">
    <property type="entry name" value="REC_hyHK_CKI1_RcsC-like"/>
    <property type="match status" value="1"/>
</dbReference>
<dbReference type="CDD" id="cd00082">
    <property type="entry name" value="HisKA"/>
    <property type="match status" value="1"/>
</dbReference>
<dbReference type="SMART" id="SM00091">
    <property type="entry name" value="PAS"/>
    <property type="match status" value="2"/>
</dbReference>
<sequence length="1454" mass="160111">MAPVEMRLGEPLPSFADNEIRSHQDPHDGTGEQGEGAVSPLNMPPGQIDGLDALKLEGSSYERGQLPHGGLSNKNSLLHIDMPHLPSAGEIALSAMQYLPYPVIILNGFKTLVMANEAMGRLLGVEDNNDDNASDDGTSPMEGLRGQTLSQLGIDMTQEGRPVWVTWEAFLDGLADDTGVHTETGSTDRSDAGGGDQTPTNERAEPLPQASAADKRTATVHDAVVEVVITHGNVAAWSSSRTPKSLVGKYTNAKMIITVFEIEDDKFFTLSFTSTETTKVNLPSSKGQQRQVHHQGQKQRLANSNSTSRSSPSSVSSGKSSNRGSSSNSSAITSPTNAPMSNSPFPPLGPPSRSGISSAPSSLQKLITMKDALLDNTEVPILAMWKDQSLTIPNKAARRLFHPTADLENVKDGADLVTKWVLWDETFTTQLDPEEYPISVLVRTQQGFSGRKFGLIDPDTNEKTVYDALGEEIRDETTGEFLAGVVTCRDITDTMREINEIKEKDEQRFEMICDSLPQMLWTTTRDGSHDWFSKRWYEYTGLSPHISHGQGWRLPFHPEDMAATARRWEHSLETGAPYSTEYRCQSKDGEWRWMLGRALPMRNKHTGEIEKWFGSCTDIHEAVESRFAAKRTRQQLLSVITHAQVTLFSVDHNRNLTLLEGAFIWDLESDFGSGDESSGPSKREQYLGKNVYDVFFQSKDGSRGEVGPSLQPIEDILTGKTMEDVQEHTIDGRWYRTRFVPVLGKKDNGGRINEAFIDGVIGVSMDITEIKDRELELQAQEKENTRLLANEAAAKEASRLKSQFLANMSHEIRTPIAGVIGMAELLADTDLDEEQQECAENIQRSANGLLTVINDILDFSKVESGRLDIEEVQFSLSVVVRDVSKMLGFAAERKNLIFESDINVGQDTDLIVMGDPGRVRQIITNLLTNSIKFTSEGHVKFSVLKARETAEVFEVKFVVEDTGIGIEEEVRKRLFQPFSQADSSTARRFGGTGLGLTISKNLVDLMHGRITLESTLGNGTTATFWIPFNKPQYHDGSTGLIDLGSLPDRLQSEMSVSCNSSDYEQAVGTPPASANPMDGTLRHHKRPVSAAMTPPGLELSAEERSQIKILLVEDNAINQQIALKTIRKLGFVVSAVWNGKEALDYLEAADSPKPPHPKPDIILMDVQMPIIDGYRATHLIRHHSPYNVMSRDIPIVAMTASAIQGDREKCKKAGMDDYLSKPVKGKTLEKMLVRWAISKRNPSTGGEHLFDGSECSEPGEHNCGTAAIPIYGQGKKLDKIEDTNSDESASPSPSPPIQNTRPTIGERQNSHRLRLPGPESEADRAERREEAEEKATSLRDDKLVEAGGLTGEKVHHDDLVPSQKLTIENIGKLDNEAKKRNPRMDKMKDNDKSNEAGDGNSSLDAEDGDDDGVTSSDEVKRKGKNGNGNSGKGLRPPISRRWKDSDRTVTATSP</sequence>